<gene>
    <name evidence="12" type="ORF">KCG56_03865</name>
</gene>
<dbReference type="Pfam" id="PF22816">
    <property type="entry name" value="CatAgl_D2"/>
    <property type="match status" value="1"/>
</dbReference>
<evidence type="ECO:0000259" key="11">
    <source>
        <dbReference type="Pfam" id="PF22816"/>
    </source>
</evidence>
<evidence type="ECO:0000256" key="1">
    <source>
        <dbReference type="ARBA" id="ARBA00004370"/>
    </source>
</evidence>
<dbReference type="PANTHER" id="PTHR38340:SF1">
    <property type="entry name" value="S-LAYER PROTEIN"/>
    <property type="match status" value="1"/>
</dbReference>
<feature type="domain" description="CBM6/CBM35/CBM36-like 1" evidence="10">
    <location>
        <begin position="18"/>
        <end position="176"/>
    </location>
</feature>
<accession>A0A9X9HZW1</accession>
<dbReference type="EMBL" id="CP073116">
    <property type="protein sequence ID" value="UTG72566.1"/>
    <property type="molecule type" value="Genomic_DNA"/>
</dbReference>
<dbReference type="PRINTS" id="PR00313">
    <property type="entry name" value="CABNDNGRPT"/>
</dbReference>
<evidence type="ECO:0000313" key="13">
    <source>
        <dbReference type="Proteomes" id="UP001057305"/>
    </source>
</evidence>
<dbReference type="Gene3D" id="2.160.20.10">
    <property type="entry name" value="Single-stranded right-handed beta-helix, Pectin lyase-like"/>
    <property type="match status" value="1"/>
</dbReference>
<dbReference type="InterPro" id="IPR011049">
    <property type="entry name" value="Serralysin-like_metalloprot_C"/>
</dbReference>
<feature type="domain" description="Alpha-1,3-glucanase catalytic" evidence="11">
    <location>
        <begin position="215"/>
        <end position="455"/>
    </location>
</feature>
<evidence type="ECO:0000256" key="3">
    <source>
        <dbReference type="ARBA" id="ARBA00022525"/>
    </source>
</evidence>
<keyword evidence="8" id="KW-0472">Membrane</keyword>
<dbReference type="Proteomes" id="UP001057305">
    <property type="component" value="Chromosome"/>
</dbReference>
<evidence type="ECO:0000256" key="4">
    <source>
        <dbReference type="ARBA" id="ARBA00022656"/>
    </source>
</evidence>
<dbReference type="InterPro" id="IPR055149">
    <property type="entry name" value="Agl_cat_D2"/>
</dbReference>
<proteinExistence type="predicted"/>
<dbReference type="InterPro" id="IPR050557">
    <property type="entry name" value="RTX_toxin/Mannuronan_C5-epim"/>
</dbReference>
<evidence type="ECO:0000256" key="6">
    <source>
        <dbReference type="ARBA" id="ARBA00022837"/>
    </source>
</evidence>
<keyword evidence="6" id="KW-0106">Calcium</keyword>
<evidence type="ECO:0000256" key="7">
    <source>
        <dbReference type="ARBA" id="ARBA00023026"/>
    </source>
</evidence>
<keyword evidence="7" id="KW-0843">Virulence</keyword>
<dbReference type="Pfam" id="PF00353">
    <property type="entry name" value="HemolysinCabind"/>
    <property type="match status" value="3"/>
</dbReference>
<dbReference type="GO" id="GO:0090729">
    <property type="term" value="F:toxin activity"/>
    <property type="evidence" value="ECO:0007669"/>
    <property type="project" value="UniProtKB-KW"/>
</dbReference>
<dbReference type="PANTHER" id="PTHR38340">
    <property type="entry name" value="S-LAYER PROTEIN"/>
    <property type="match status" value="1"/>
</dbReference>
<keyword evidence="3" id="KW-0964">Secreted</keyword>
<sequence length="870" mass="93395">MVDLKTVVPNASQYGAKLAYTTYEAEQGELKNGIVENQSSSKEADRATAREASGQAYVDLPTNASVSFIAQADANAATVRYTVPDGESGKVEVKVNNTVIGTLDLSSKSNWQYLDNYKYHPDAKVHDTPAADRLARFQFDEVSQLFKDAHINKGDTVTITNLDSTPVGIDLVDLEKAPDAIRQPENSVSITDFGAVANDGSDDYQAFMAAIESAKASKKSVYIPEGQFDFSRPISLYVPDGIKITGAGQWHTKLHFLNTEAAKYDDKGYVSGGGGITFEPGSNNIDLGNLSMDSNLNSRYDEKANYKGISGTLGTGSSIHDIKIEHFEAGVWIGDYSQNKPLNYTDGLTISNATIRNNLADGVNFAQGTSNSTVINSNIRGNGDDNLATWSSHHENTNAHVAENNRFLNNTVELGWRAAGIGIFGGKGHEVANNLIKDNANWSGVRVNTVFSGHNFDLNDPGINIHNNLFVSNGTNTDAYSRIKGAIDLEEGRDYEDKIHNMPLRGELNNIRIEGNTIINNLSKRDITTIRNTIPDDLNTSINDTTVFINANDAVSGNNTVASDADHVTTSVYEEKRYVIDKSYIHGNTPGYETVTVTNIKGTQADDHIDGTSGIDRIDGKNGNDTIYAWGGDDIITITGNGNNSISGGDGNDRIRGGLGHDMINGDSGNDIISGYDGDDRLNGGMGNDSVYGGNGNDTLWGESGNDYLNGGDGDDVLFGGQGTDYLVGGKGADTYVFSLGEGKDTITDNVGKHNALQFGQNISVNDLHIDAITDVRGNTDWKITIKGSEGDSITINDQFVSGKTDAVIDTFRFDEGTLSLQELMGRLSGNGNISNLSDVNTHTERMSYSSVDTADVHDDTASTANAGII</sequence>
<dbReference type="RefSeq" id="WP_254321958.1">
    <property type="nucleotide sequence ID" value="NZ_CP073116.1"/>
</dbReference>
<dbReference type="InterPro" id="IPR010566">
    <property type="entry name" value="Haemolys_ca-bd"/>
</dbReference>
<dbReference type="Pfam" id="PF06594">
    <property type="entry name" value="HCBP_related"/>
    <property type="match status" value="1"/>
</dbReference>
<evidence type="ECO:0000259" key="9">
    <source>
        <dbReference type="Pfam" id="PF06594"/>
    </source>
</evidence>
<dbReference type="InterPro" id="IPR006626">
    <property type="entry name" value="PbH1"/>
</dbReference>
<feature type="domain" description="Haemolysin-type calcium binding-related" evidence="9">
    <location>
        <begin position="784"/>
        <end position="818"/>
    </location>
</feature>
<dbReference type="GO" id="GO:0005509">
    <property type="term" value="F:calcium ion binding"/>
    <property type="evidence" value="ECO:0007669"/>
    <property type="project" value="InterPro"/>
</dbReference>
<dbReference type="GO" id="GO:0016020">
    <property type="term" value="C:membrane"/>
    <property type="evidence" value="ECO:0007669"/>
    <property type="project" value="UniProtKB-SubCell"/>
</dbReference>
<dbReference type="SUPFAM" id="SSF51126">
    <property type="entry name" value="Pectin lyase-like"/>
    <property type="match status" value="1"/>
</dbReference>
<dbReference type="PROSITE" id="PS00330">
    <property type="entry name" value="HEMOLYSIN_CALCIUM"/>
    <property type="match status" value="3"/>
</dbReference>
<keyword evidence="4" id="KW-0800">Toxin</keyword>
<dbReference type="Gene3D" id="2.150.10.10">
    <property type="entry name" value="Serralysin-like metalloprotease, C-terminal"/>
    <property type="match status" value="2"/>
</dbReference>
<dbReference type="InterPro" id="IPR018511">
    <property type="entry name" value="Hemolysin-typ_Ca-bd_CS"/>
</dbReference>
<dbReference type="Pfam" id="PF22815">
    <property type="entry name" value="CatAgl_D1"/>
    <property type="match status" value="1"/>
</dbReference>
<evidence type="ECO:0000256" key="2">
    <source>
        <dbReference type="ARBA" id="ARBA00004613"/>
    </source>
</evidence>
<dbReference type="Gene3D" id="2.60.120.260">
    <property type="entry name" value="Galactose-binding domain-like"/>
    <property type="match status" value="1"/>
</dbReference>
<reference evidence="12" key="1">
    <citation type="submission" date="2021-04" db="EMBL/GenBank/DDBJ databases">
        <title>Characterizing Neisseria spp. as novel respiratory pathobionts in bronchiectasis.</title>
        <authorList>
            <person name="Li L."/>
            <person name="Mac Aogain M."/>
            <person name="Xu T."/>
            <person name="Jaggi T.K."/>
            <person name="Chan L.Y."/>
            <person name="Keir H.R."/>
            <person name="Dicker A.J."/>
            <person name="Qu J."/>
            <person name="Liu Y."/>
            <person name="Chen H.S."/>
            <person name="Koh M.S."/>
            <person name="Ong T.H."/>
            <person name="Lim A.Y.H."/>
            <person name="Abisheganaden J."/>
            <person name="Low T.B."/>
            <person name="Oliver B.G."/>
            <person name="Tan N.S."/>
            <person name="Fang M."/>
            <person name="Chalmers J.D."/>
            <person name="Chotirmall S.H."/>
        </authorList>
    </citation>
    <scope>NUCLEOTIDE SEQUENCE</scope>
    <source>
        <strain evidence="12">TT0073</strain>
    </source>
</reference>
<evidence type="ECO:0000259" key="10">
    <source>
        <dbReference type="Pfam" id="PF22815"/>
    </source>
</evidence>
<dbReference type="InterPro" id="IPR003995">
    <property type="entry name" value="RTX_toxin_determinant-A"/>
</dbReference>
<keyword evidence="5" id="KW-0677">Repeat</keyword>
<dbReference type="InterPro" id="IPR012334">
    <property type="entry name" value="Pectin_lyas_fold"/>
</dbReference>
<dbReference type="SUPFAM" id="SSF51120">
    <property type="entry name" value="beta-Roll"/>
    <property type="match status" value="1"/>
</dbReference>
<dbReference type="InterPro" id="IPR033801">
    <property type="entry name" value="CBM6-CBM35-CBM36-like_1"/>
</dbReference>
<evidence type="ECO:0000313" key="12">
    <source>
        <dbReference type="EMBL" id="UTG72566.1"/>
    </source>
</evidence>
<dbReference type="AlphaFoldDB" id="A0A9X9HZW1"/>
<dbReference type="PRINTS" id="PR01488">
    <property type="entry name" value="RTXTOXINA"/>
</dbReference>
<evidence type="ECO:0000256" key="8">
    <source>
        <dbReference type="ARBA" id="ARBA00023136"/>
    </source>
</evidence>
<organism evidence="12 13">
    <name type="scientific">Neisseria subflava</name>
    <dbReference type="NCBI Taxonomy" id="28449"/>
    <lineage>
        <taxon>Bacteria</taxon>
        <taxon>Pseudomonadati</taxon>
        <taxon>Pseudomonadota</taxon>
        <taxon>Betaproteobacteria</taxon>
        <taxon>Neisseriales</taxon>
        <taxon>Neisseriaceae</taxon>
        <taxon>Neisseria</taxon>
    </lineage>
</organism>
<dbReference type="GO" id="GO:0005576">
    <property type="term" value="C:extracellular region"/>
    <property type="evidence" value="ECO:0007669"/>
    <property type="project" value="UniProtKB-SubCell"/>
</dbReference>
<protein>
    <submittedName>
        <fullName evidence="12">Type 1 secretion protein</fullName>
    </submittedName>
</protein>
<name>A0A9X9HZW1_NEISU</name>
<comment type="subcellular location">
    <subcellularLocation>
        <location evidence="1">Membrane</location>
    </subcellularLocation>
    <subcellularLocation>
        <location evidence="2">Secreted</location>
    </subcellularLocation>
</comment>
<dbReference type="SMART" id="SM00710">
    <property type="entry name" value="PbH1"/>
    <property type="match status" value="7"/>
</dbReference>
<dbReference type="InterPro" id="IPR001343">
    <property type="entry name" value="Hemolysn_Ca-bd"/>
</dbReference>
<evidence type="ECO:0000256" key="5">
    <source>
        <dbReference type="ARBA" id="ARBA00022737"/>
    </source>
</evidence>
<dbReference type="InterPro" id="IPR011050">
    <property type="entry name" value="Pectin_lyase_fold/virulence"/>
</dbReference>